<dbReference type="InterPro" id="IPR019251">
    <property type="entry name" value="DUF2231_TM"/>
</dbReference>
<keyword evidence="1" id="KW-1133">Transmembrane helix</keyword>
<feature type="transmembrane region" description="Helical" evidence="1">
    <location>
        <begin position="20"/>
        <end position="41"/>
    </location>
</feature>
<dbReference type="Pfam" id="PF09990">
    <property type="entry name" value="DUF2231"/>
    <property type="match status" value="1"/>
</dbReference>
<keyword evidence="1" id="KW-0472">Membrane</keyword>
<evidence type="ECO:0000256" key="1">
    <source>
        <dbReference type="SAM" id="Phobius"/>
    </source>
</evidence>
<organism evidence="3 4">
    <name type="scientific">Synechococcus elongatus (strain ATCC 33912 / PCC 7942 / FACHB-805)</name>
    <name type="common">Anacystis nidulans R2</name>
    <dbReference type="NCBI Taxonomy" id="1140"/>
    <lineage>
        <taxon>Bacteria</taxon>
        <taxon>Bacillati</taxon>
        <taxon>Cyanobacteriota</taxon>
        <taxon>Cyanophyceae</taxon>
        <taxon>Synechococcales</taxon>
        <taxon>Synechococcaceae</taxon>
        <taxon>Synechococcus</taxon>
    </lineage>
</organism>
<dbReference type="PaxDb" id="1140-Synpcc7942_0200"/>
<reference evidence="4" key="1">
    <citation type="submission" date="2005-08" db="EMBL/GenBank/DDBJ databases">
        <title>Complete sequence of chromosome 1 of Synechococcus elongatus PCC 7942.</title>
        <authorList>
            <consortium name="US DOE Joint Genome Institute"/>
            <person name="Copeland A."/>
            <person name="Lucas S."/>
            <person name="Lapidus A."/>
            <person name="Barry K."/>
            <person name="Detter J.C."/>
            <person name="Glavina T."/>
            <person name="Hammon N."/>
            <person name="Israni S."/>
            <person name="Pitluck S."/>
            <person name="Schmutz J."/>
            <person name="Larimer F."/>
            <person name="Land M."/>
            <person name="Kyrpides N."/>
            <person name="Lykidis A."/>
            <person name="Richardson P."/>
        </authorList>
    </citation>
    <scope>NUCLEOTIDE SEQUENCE [LARGE SCALE GENOMIC DNA]</scope>
    <source>
        <strain evidence="4">ATCC 33912 / PCC 7942 / FACHB-805</strain>
    </source>
</reference>
<feature type="transmembrane region" description="Helical" evidence="1">
    <location>
        <begin position="122"/>
        <end position="148"/>
    </location>
</feature>
<keyword evidence="1" id="KW-0812">Transmembrane</keyword>
<dbReference type="BioCyc" id="SYNEL:SYNPCC7942_0200-MONOMER"/>
<feature type="transmembrane region" description="Helical" evidence="1">
    <location>
        <begin position="92"/>
        <end position="110"/>
    </location>
</feature>
<dbReference type="AlphaFoldDB" id="Q31RT7"/>
<dbReference type="STRING" id="1140.Synpcc7942_0200"/>
<dbReference type="KEGG" id="syf:Synpcc7942_0200"/>
<evidence type="ECO:0000259" key="2">
    <source>
        <dbReference type="Pfam" id="PF09990"/>
    </source>
</evidence>
<dbReference type="HOGENOM" id="CLU_107155_5_1_3"/>
<evidence type="ECO:0000313" key="3">
    <source>
        <dbReference type="EMBL" id="ABB56232.1"/>
    </source>
</evidence>
<dbReference type="eggNOG" id="COG4244">
    <property type="taxonomic scope" value="Bacteria"/>
</dbReference>
<accession>Q31RT7</accession>
<protein>
    <recommendedName>
        <fullName evidence="2">DUF2231 domain-containing protein</fullName>
    </recommendedName>
</protein>
<dbReference type="OrthoDB" id="511427at2"/>
<feature type="domain" description="DUF2231" evidence="2">
    <location>
        <begin position="16"/>
        <end position="153"/>
    </location>
</feature>
<sequence>MILDFLLNRTNLPYPDPLHAIVVHFVIAMVIISFLFEVIGLISKRQSLLNAGWWNLVVAAIAIFFAILFGQFEIGLAQPSQAAQPTINRHLAVGWLLLLLLPNLALWQGIERSRDRTRISKGVLAFKAIVVVLVCYQFLLGTTMYWVYGIHVEPVATASRAELPDAGAGRPNLTGEVR</sequence>
<name>Q31RT7_SYNE7</name>
<proteinExistence type="predicted"/>
<dbReference type="Proteomes" id="UP000889800">
    <property type="component" value="Chromosome"/>
</dbReference>
<dbReference type="RefSeq" id="WP_011377489.1">
    <property type="nucleotide sequence ID" value="NC_007604.1"/>
</dbReference>
<keyword evidence="4" id="KW-1185">Reference proteome</keyword>
<evidence type="ECO:0000313" key="4">
    <source>
        <dbReference type="Proteomes" id="UP000889800"/>
    </source>
</evidence>
<feature type="transmembrane region" description="Helical" evidence="1">
    <location>
        <begin position="53"/>
        <end position="72"/>
    </location>
</feature>
<dbReference type="EMBL" id="CP000100">
    <property type="protein sequence ID" value="ABB56232.1"/>
    <property type="molecule type" value="Genomic_DNA"/>
</dbReference>
<gene>
    <name evidence="3" type="ordered locus">Synpcc7942_0200</name>
</gene>